<dbReference type="AlphaFoldDB" id="A0A813MTS6"/>
<protein>
    <recommendedName>
        <fullName evidence="6">G-protein coupled receptors family 1 profile domain-containing protein</fullName>
    </recommendedName>
</protein>
<dbReference type="Gene3D" id="1.20.1070.10">
    <property type="entry name" value="Rhodopsin 7-helix transmembrane proteins"/>
    <property type="match status" value="1"/>
</dbReference>
<feature type="transmembrane region" description="Helical" evidence="5">
    <location>
        <begin position="194"/>
        <end position="215"/>
    </location>
</feature>
<feature type="transmembrane region" description="Helical" evidence="5">
    <location>
        <begin position="95"/>
        <end position="116"/>
    </location>
</feature>
<dbReference type="PANTHER" id="PTHR47163">
    <property type="entry name" value="DDE_TNP_IS1595 DOMAIN-CONTAINING PROTEIN"/>
    <property type="match status" value="1"/>
</dbReference>
<keyword evidence="3 5" id="KW-1133">Transmembrane helix</keyword>
<evidence type="ECO:0000313" key="7">
    <source>
        <dbReference type="EMBL" id="CAF0725430.1"/>
    </source>
</evidence>
<dbReference type="SUPFAM" id="SSF81321">
    <property type="entry name" value="Family A G protein-coupled receptor-like"/>
    <property type="match status" value="1"/>
</dbReference>
<proteinExistence type="predicted"/>
<reference evidence="7" key="1">
    <citation type="submission" date="2021-02" db="EMBL/GenBank/DDBJ databases">
        <authorList>
            <person name="Nowell W R."/>
        </authorList>
    </citation>
    <scope>NUCLEOTIDE SEQUENCE</scope>
    <source>
        <strain evidence="7">Ploen Becks lab</strain>
    </source>
</reference>
<evidence type="ECO:0000256" key="1">
    <source>
        <dbReference type="ARBA" id="ARBA00004370"/>
    </source>
</evidence>
<evidence type="ECO:0000259" key="6">
    <source>
        <dbReference type="PROSITE" id="PS50262"/>
    </source>
</evidence>
<dbReference type="GO" id="GO:0016020">
    <property type="term" value="C:membrane"/>
    <property type="evidence" value="ECO:0007669"/>
    <property type="project" value="UniProtKB-SubCell"/>
</dbReference>
<evidence type="ECO:0000256" key="4">
    <source>
        <dbReference type="ARBA" id="ARBA00023136"/>
    </source>
</evidence>
<evidence type="ECO:0000256" key="5">
    <source>
        <dbReference type="SAM" id="Phobius"/>
    </source>
</evidence>
<dbReference type="InterPro" id="IPR017452">
    <property type="entry name" value="GPCR_Rhodpsn_7TM"/>
</dbReference>
<feature type="transmembrane region" description="Helical" evidence="5">
    <location>
        <begin position="54"/>
        <end position="75"/>
    </location>
</feature>
<dbReference type="Pfam" id="PF12762">
    <property type="entry name" value="DDE_Tnp_IS1595"/>
    <property type="match status" value="1"/>
</dbReference>
<dbReference type="OrthoDB" id="10052789at2759"/>
<keyword evidence="4 5" id="KW-0472">Membrane</keyword>
<organism evidence="7 8">
    <name type="scientific">Brachionus calyciflorus</name>
    <dbReference type="NCBI Taxonomy" id="104777"/>
    <lineage>
        <taxon>Eukaryota</taxon>
        <taxon>Metazoa</taxon>
        <taxon>Spiralia</taxon>
        <taxon>Gnathifera</taxon>
        <taxon>Rotifera</taxon>
        <taxon>Eurotatoria</taxon>
        <taxon>Monogononta</taxon>
        <taxon>Pseudotrocha</taxon>
        <taxon>Ploima</taxon>
        <taxon>Brachionidae</taxon>
        <taxon>Brachionus</taxon>
    </lineage>
</organism>
<dbReference type="InterPro" id="IPR024445">
    <property type="entry name" value="Tnp_ISXO2-like"/>
</dbReference>
<dbReference type="PANTHER" id="PTHR47163:SF2">
    <property type="entry name" value="SI:DKEY-17M8.2"/>
    <property type="match status" value="1"/>
</dbReference>
<feature type="transmembrane region" description="Helical" evidence="5">
    <location>
        <begin position="20"/>
        <end position="42"/>
    </location>
</feature>
<feature type="transmembrane region" description="Helical" evidence="5">
    <location>
        <begin position="136"/>
        <end position="156"/>
    </location>
</feature>
<evidence type="ECO:0000256" key="3">
    <source>
        <dbReference type="ARBA" id="ARBA00022989"/>
    </source>
</evidence>
<dbReference type="Proteomes" id="UP000663879">
    <property type="component" value="Unassembled WGS sequence"/>
</dbReference>
<accession>A0A813MTS6</accession>
<feature type="domain" description="G-protein coupled receptors family 1 profile" evidence="6">
    <location>
        <begin position="33"/>
        <end position="266"/>
    </location>
</feature>
<dbReference type="EMBL" id="CAJNOC010000195">
    <property type="protein sequence ID" value="CAF0725430.1"/>
    <property type="molecule type" value="Genomic_DNA"/>
</dbReference>
<gene>
    <name evidence="7" type="ORF">OXX778_LOCUS2483</name>
</gene>
<comment type="caution">
    <text evidence="7">The sequence shown here is derived from an EMBL/GenBank/DDBJ whole genome shotgun (WGS) entry which is preliminary data.</text>
</comment>
<comment type="subcellular location">
    <subcellularLocation>
        <location evidence="1">Membrane</location>
    </subcellularLocation>
</comment>
<keyword evidence="8" id="KW-1185">Reference proteome</keyword>
<evidence type="ECO:0000313" key="8">
    <source>
        <dbReference type="Proteomes" id="UP000663879"/>
    </source>
</evidence>
<dbReference type="PROSITE" id="PS50262">
    <property type="entry name" value="G_PROTEIN_RECEP_F1_2"/>
    <property type="match status" value="1"/>
</dbReference>
<dbReference type="InterPro" id="IPR053164">
    <property type="entry name" value="IS1016-like_transposase"/>
</dbReference>
<name>A0A813MTS6_9BILA</name>
<keyword evidence="2 5" id="KW-0812">Transmembrane</keyword>
<evidence type="ECO:0000256" key="2">
    <source>
        <dbReference type="ARBA" id="ARBA00022692"/>
    </source>
</evidence>
<dbReference type="SMART" id="SM01126">
    <property type="entry name" value="DDE_Tnp_IS1595"/>
    <property type="match status" value="1"/>
</dbReference>
<feature type="transmembrane region" description="Helical" evidence="5">
    <location>
        <begin position="243"/>
        <end position="263"/>
    </location>
</feature>
<sequence length="426" mass="49604">MNISQDNKILSDVLREISWTYILPPICFTTSLTQFINILIFSTKTLRKDPLNKYLMLHSIVNFLYVLLCSFSFLIRCSNKNICSTLSAKIYEFYYFNYLTSVLGIYAILIEIFLSLERYFIIINFDVKKKIKINPFLLILSLSSFCFVFYLPSLFIDKIEPIKNSSFYQISKSYFGKEKTGVIVSICLTSIRNFLILAIDVFINFVVLITFRRYITSKLKLKRQNSQGDNNEDKINKNMTKMIILLSSSYIIGSIPYTLVLILTNFSNYNQSLAFVKHSKGKDLKRPQVWTFGLVERRDGKANGKVYLEVVPNREAQTLLAIIYEKVLSGTTIMSDCWSSYDKIINGACTNRIESLWNSSKHRFKDMRVTKRSEIQSYLDEFIWRLITILSEFENMYDQANKEDARVNFDNSDESDEDIVVGQLRV</sequence>